<evidence type="ECO:0000256" key="5">
    <source>
        <dbReference type="ARBA" id="ARBA00022729"/>
    </source>
</evidence>
<name>A0A1G7MWT2_PSEOR</name>
<dbReference type="InterPro" id="IPR023828">
    <property type="entry name" value="Peptidase_S8_Ser-AS"/>
</dbReference>
<dbReference type="InterPro" id="IPR015500">
    <property type="entry name" value="Peptidase_S8_subtilisin-rel"/>
</dbReference>
<evidence type="ECO:0000259" key="13">
    <source>
        <dbReference type="Pfam" id="PF00082"/>
    </source>
</evidence>
<dbReference type="InterPro" id="IPR036852">
    <property type="entry name" value="Peptidase_S8/S53_dom_sf"/>
</dbReference>
<dbReference type="Pfam" id="PF02225">
    <property type="entry name" value="PA"/>
    <property type="match status" value="1"/>
</dbReference>
<evidence type="ECO:0000256" key="11">
    <source>
        <dbReference type="SAM" id="MobiDB-lite"/>
    </source>
</evidence>
<evidence type="ECO:0000256" key="1">
    <source>
        <dbReference type="ARBA" id="ARBA00011073"/>
    </source>
</evidence>
<dbReference type="InterPro" id="IPR034213">
    <property type="entry name" value="S8_Vpr-like"/>
</dbReference>
<evidence type="ECO:0000256" key="6">
    <source>
        <dbReference type="ARBA" id="ARBA00022801"/>
    </source>
</evidence>
<evidence type="ECO:0000256" key="8">
    <source>
        <dbReference type="PIRSR" id="PIRSR615500-1"/>
    </source>
</evidence>
<feature type="domain" description="PA" evidence="14">
    <location>
        <begin position="407"/>
        <end position="479"/>
    </location>
</feature>
<feature type="active site" description="Charge relay system" evidence="8 9">
    <location>
        <position position="560"/>
    </location>
</feature>
<evidence type="ECO:0000256" key="10">
    <source>
        <dbReference type="RuleBase" id="RU003355"/>
    </source>
</evidence>
<evidence type="ECO:0000256" key="9">
    <source>
        <dbReference type="PROSITE-ProRule" id="PRU01240"/>
    </source>
</evidence>
<dbReference type="GO" id="GO:0004252">
    <property type="term" value="F:serine-type endopeptidase activity"/>
    <property type="evidence" value="ECO:0007669"/>
    <property type="project" value="UniProtKB-UniRule"/>
</dbReference>
<evidence type="ECO:0000256" key="4">
    <source>
        <dbReference type="ARBA" id="ARBA00022670"/>
    </source>
</evidence>
<feature type="active site" description="Charge relay system" evidence="8 9">
    <location>
        <position position="167"/>
    </location>
</feature>
<dbReference type="STRING" id="366584.SAMN05216377_10653"/>
<dbReference type="PANTHER" id="PTHR43806">
    <property type="entry name" value="PEPTIDASE S8"/>
    <property type="match status" value="1"/>
</dbReference>
<reference evidence="15 16" key="1">
    <citation type="submission" date="2016-10" db="EMBL/GenBank/DDBJ databases">
        <authorList>
            <person name="de Groot N.N."/>
        </authorList>
    </citation>
    <scope>NUCLEOTIDE SEQUENCE [LARGE SCALE GENOMIC DNA]</scope>
    <source>
        <strain evidence="15 16">CGMCC 4.3143</strain>
    </source>
</reference>
<accession>A0A1G7MWT2</accession>
<dbReference type="OrthoDB" id="614750at2"/>
<dbReference type="SUPFAM" id="SSF52743">
    <property type="entry name" value="Subtilisin-like"/>
    <property type="match status" value="1"/>
</dbReference>
<dbReference type="Gene3D" id="3.40.50.200">
    <property type="entry name" value="Peptidase S8/S53 domain"/>
    <property type="match status" value="1"/>
</dbReference>
<dbReference type="Gene3D" id="3.50.30.30">
    <property type="match status" value="1"/>
</dbReference>
<dbReference type="Proteomes" id="UP000198967">
    <property type="component" value="Unassembled WGS sequence"/>
</dbReference>
<gene>
    <name evidence="15" type="ORF">SAMN05216377_10653</name>
</gene>
<dbReference type="CDD" id="cd07474">
    <property type="entry name" value="Peptidases_S8_subtilisin_Vpr-like"/>
    <property type="match status" value="1"/>
</dbReference>
<protein>
    <submittedName>
        <fullName evidence="15">PA domain-containing protein</fullName>
    </submittedName>
</protein>
<evidence type="ECO:0000256" key="3">
    <source>
        <dbReference type="ARBA" id="ARBA00022525"/>
    </source>
</evidence>
<dbReference type="InterPro" id="IPR023827">
    <property type="entry name" value="Peptidase_S8_Asp-AS"/>
</dbReference>
<feature type="domain" description="Peptidase S8/S53" evidence="13">
    <location>
        <begin position="158"/>
        <end position="596"/>
    </location>
</feature>
<feature type="chain" id="PRO_5011764060" evidence="12">
    <location>
        <begin position="26"/>
        <end position="1000"/>
    </location>
</feature>
<keyword evidence="6 9" id="KW-0378">Hydrolase</keyword>
<keyword evidence="16" id="KW-1185">Reference proteome</keyword>
<feature type="active site" description="Charge relay system" evidence="8 9">
    <location>
        <position position="232"/>
    </location>
</feature>
<dbReference type="Pfam" id="PF00082">
    <property type="entry name" value="Peptidase_S8"/>
    <property type="match status" value="1"/>
</dbReference>
<keyword evidence="4 9" id="KW-0645">Protease</keyword>
<feature type="signal peptide" evidence="12">
    <location>
        <begin position="1"/>
        <end position="25"/>
    </location>
</feature>
<dbReference type="EMBL" id="FNBE01000006">
    <property type="protein sequence ID" value="SDF65530.1"/>
    <property type="molecule type" value="Genomic_DNA"/>
</dbReference>
<dbReference type="PANTHER" id="PTHR43806:SF11">
    <property type="entry name" value="CEREVISIN-RELATED"/>
    <property type="match status" value="1"/>
</dbReference>
<dbReference type="SUPFAM" id="SSF52025">
    <property type="entry name" value="PA domain"/>
    <property type="match status" value="1"/>
</dbReference>
<dbReference type="PROSITE" id="PS00136">
    <property type="entry name" value="SUBTILASE_ASP"/>
    <property type="match status" value="1"/>
</dbReference>
<dbReference type="PRINTS" id="PR00723">
    <property type="entry name" value="SUBTILISIN"/>
</dbReference>
<dbReference type="PROSITE" id="PS00137">
    <property type="entry name" value="SUBTILASE_HIS"/>
    <property type="match status" value="1"/>
</dbReference>
<evidence type="ECO:0000313" key="15">
    <source>
        <dbReference type="EMBL" id="SDF65530.1"/>
    </source>
</evidence>
<dbReference type="PROSITE" id="PS00138">
    <property type="entry name" value="SUBTILASE_SER"/>
    <property type="match status" value="1"/>
</dbReference>
<evidence type="ECO:0000256" key="7">
    <source>
        <dbReference type="ARBA" id="ARBA00022825"/>
    </source>
</evidence>
<evidence type="ECO:0000313" key="16">
    <source>
        <dbReference type="Proteomes" id="UP000198967"/>
    </source>
</evidence>
<dbReference type="InterPro" id="IPR046450">
    <property type="entry name" value="PA_dom_sf"/>
</dbReference>
<dbReference type="InterPro" id="IPR000209">
    <property type="entry name" value="Peptidase_S8/S53_dom"/>
</dbReference>
<sequence length="1000" mass="100116">MPWRRVMVVVAAVLAVVVVAPPAEAAPVTAPVTAPSTAPSAVFVEFDDSAAEADWRAALPRGEDAARRMVEGTRARVDAHADAVLDQLRGAEGERELYRTHNAVPGVAVRADPAAAARIAALPGVRSVRRISDARPSNASAAQLAGTMRTWQDTGRLGAGVRIGIVDTGIDYTHADFGGPGTVEAFRGPRTFPTAKVVGGVDLAGDDYDSASTDPSRTVPRPDDDPLDCEGHGTHVAGSAAGYGVNADGSTFTGDYSALGPESLDAMRIGPGAAPQARLYAIRVFGCAGATALLPQALDRALDPDGDGDLTDRLDVVNLSLGTDFAPADDPVNDFVARLVDAGVTVVAAAGNGGDVTDAVGAPATAPGAIAVASVRDAGVLLDAAQIVGGPQLTGQYGVDFTGTLDVTAPVVAVGGEGCAPFDGVRGAIALLEWPAERACGSAVRADNAQAAGAVGVLLATDGDQGGARIAGNATIPMFQLDGPSTAVLRGAGPVRVHLDGTLAGTVATRVPGIADTVSESSARGTRGPGVKPDVAAPGETIVSAAAGTGSGRISETGTSMAGPFVAGVAALVREAHPDWTPTQVKTAIVTTAADVRAATAPSGLQAPMRVGGGRVDARAALDPPVLAGDGAAVGVGFGVVEVPAGQTVTRTRTIQVSGPVSAARYEPITTVPGVSITVAPGVPGALTVTLTAQADALRHTLDPTMSPVQHGRPRQYVADASGRIVLTAGGREVRVPVTSAPRPVSTLTAQRGGDGIVLGGAGLDQGSGSEAYRSRAGVFSLLASSPELPACAPGRALGCVTGETGRGGDVRWVGAARAGDTIGIAVSMWGTLPDVGATTVPTVGFDVDGDGVVDRAVGLVKVPETDVLVARVVDAEGRELDTLPVNGLPGDVDSRVFDTDTWVLPVRLSVLGAAPGRPLSMQVRVEGDYGPVDVTTPGGEPTAPVDVVDLAPWVPAGDAPLLTPADAGTRLPDPGGALLVVVPQNGEGTRAAVLPDPNG</sequence>
<evidence type="ECO:0000256" key="12">
    <source>
        <dbReference type="SAM" id="SignalP"/>
    </source>
</evidence>
<feature type="region of interest" description="Disordered" evidence="11">
    <location>
        <begin position="203"/>
        <end position="223"/>
    </location>
</feature>
<dbReference type="InterPro" id="IPR022398">
    <property type="entry name" value="Peptidase_S8_His-AS"/>
</dbReference>
<dbReference type="GO" id="GO:0006508">
    <property type="term" value="P:proteolysis"/>
    <property type="evidence" value="ECO:0007669"/>
    <property type="project" value="UniProtKB-KW"/>
</dbReference>
<proteinExistence type="inferred from homology"/>
<dbReference type="PROSITE" id="PS51892">
    <property type="entry name" value="SUBTILASE"/>
    <property type="match status" value="1"/>
</dbReference>
<evidence type="ECO:0000256" key="2">
    <source>
        <dbReference type="ARBA" id="ARBA00022512"/>
    </source>
</evidence>
<dbReference type="InterPro" id="IPR003137">
    <property type="entry name" value="PA_domain"/>
</dbReference>
<keyword evidence="3" id="KW-0964">Secreted</keyword>
<evidence type="ECO:0000259" key="14">
    <source>
        <dbReference type="Pfam" id="PF02225"/>
    </source>
</evidence>
<keyword evidence="7 9" id="KW-0720">Serine protease</keyword>
<keyword evidence="2" id="KW-0134">Cell wall</keyword>
<dbReference type="InterPro" id="IPR050131">
    <property type="entry name" value="Peptidase_S8_subtilisin-like"/>
</dbReference>
<dbReference type="AlphaFoldDB" id="A0A1G7MWT2"/>
<dbReference type="RefSeq" id="WP_143030004.1">
    <property type="nucleotide sequence ID" value="NZ_FNBE01000006.1"/>
</dbReference>
<organism evidence="15 16">
    <name type="scientific">Pseudonocardia oroxyli</name>
    <dbReference type="NCBI Taxonomy" id="366584"/>
    <lineage>
        <taxon>Bacteria</taxon>
        <taxon>Bacillati</taxon>
        <taxon>Actinomycetota</taxon>
        <taxon>Actinomycetes</taxon>
        <taxon>Pseudonocardiales</taxon>
        <taxon>Pseudonocardiaceae</taxon>
        <taxon>Pseudonocardia</taxon>
    </lineage>
</organism>
<comment type="similarity">
    <text evidence="1 9 10">Belongs to the peptidase S8 family.</text>
</comment>
<keyword evidence="5 12" id="KW-0732">Signal</keyword>